<evidence type="ECO:0000256" key="1">
    <source>
        <dbReference type="SAM" id="Phobius"/>
    </source>
</evidence>
<accession>A0ABV7J8Y7</accession>
<feature type="transmembrane region" description="Helical" evidence="1">
    <location>
        <begin position="164"/>
        <end position="185"/>
    </location>
</feature>
<organism evidence="2 3">
    <name type="scientific">Marinicella sediminis</name>
    <dbReference type="NCBI Taxonomy" id="1792834"/>
    <lineage>
        <taxon>Bacteria</taxon>
        <taxon>Pseudomonadati</taxon>
        <taxon>Pseudomonadota</taxon>
        <taxon>Gammaproteobacteria</taxon>
        <taxon>Lysobacterales</taxon>
        <taxon>Marinicellaceae</taxon>
        <taxon>Marinicella</taxon>
    </lineage>
</organism>
<keyword evidence="1" id="KW-0472">Membrane</keyword>
<feature type="transmembrane region" description="Helical" evidence="1">
    <location>
        <begin position="115"/>
        <end position="134"/>
    </location>
</feature>
<gene>
    <name evidence="2" type="ORF">ACFODZ_02590</name>
</gene>
<dbReference type="EMBL" id="JBHRTS010000001">
    <property type="protein sequence ID" value="MFC3193121.1"/>
    <property type="molecule type" value="Genomic_DNA"/>
</dbReference>
<comment type="caution">
    <text evidence="2">The sequence shown here is derived from an EMBL/GenBank/DDBJ whole genome shotgun (WGS) entry which is preliminary data.</text>
</comment>
<proteinExistence type="predicted"/>
<evidence type="ECO:0000313" key="2">
    <source>
        <dbReference type="EMBL" id="MFC3193121.1"/>
    </source>
</evidence>
<feature type="transmembrane region" description="Helical" evidence="1">
    <location>
        <begin position="91"/>
        <end position="108"/>
    </location>
</feature>
<keyword evidence="3" id="KW-1185">Reference proteome</keyword>
<keyword evidence="1" id="KW-1133">Transmembrane helix</keyword>
<dbReference type="RefSeq" id="WP_077409772.1">
    <property type="nucleotide sequence ID" value="NZ_JBHRTS010000001.1"/>
</dbReference>
<feature type="transmembrane region" description="Helical" evidence="1">
    <location>
        <begin position="12"/>
        <end position="34"/>
    </location>
</feature>
<reference evidence="3" key="1">
    <citation type="journal article" date="2019" name="Int. J. Syst. Evol. Microbiol.">
        <title>The Global Catalogue of Microorganisms (GCM) 10K type strain sequencing project: providing services to taxonomists for standard genome sequencing and annotation.</title>
        <authorList>
            <consortium name="The Broad Institute Genomics Platform"/>
            <consortium name="The Broad Institute Genome Sequencing Center for Infectious Disease"/>
            <person name="Wu L."/>
            <person name="Ma J."/>
        </authorList>
    </citation>
    <scope>NUCLEOTIDE SEQUENCE [LARGE SCALE GENOMIC DNA]</scope>
    <source>
        <strain evidence="3">KCTC 42953</strain>
    </source>
</reference>
<dbReference type="InterPro" id="IPR049823">
    <property type="entry name" value="XrtH_assoc"/>
</dbReference>
<sequence length="205" mass="23029">MKSPIRELLVSSVLYLPLCFFLWFYSATLLVLPVKWLAEFLLLLWQPDLFNGITQSSFLFQVETLIFPKDQMGAVGTQVAVLDVSVNPMKYGYGLAVFAGLVLSLPNASTRNRILQILVGYVLVVLVQTSGVFWETCKSLLFSGSEAAFTAINDTGISHNLVAVMYQMSYLILPAIVPVVAWVLLNRRFVEQITNYNAFINQHKR</sequence>
<protein>
    <submittedName>
        <fullName evidence="2">Exosortase H-associated membrane protein</fullName>
    </submittedName>
</protein>
<evidence type="ECO:0000313" key="3">
    <source>
        <dbReference type="Proteomes" id="UP001595533"/>
    </source>
</evidence>
<dbReference type="Proteomes" id="UP001595533">
    <property type="component" value="Unassembled WGS sequence"/>
</dbReference>
<keyword evidence="1" id="KW-0812">Transmembrane</keyword>
<name>A0ABV7J8Y7_9GAMM</name>
<dbReference type="NCBIfam" id="NF041730">
    <property type="entry name" value="XrtH_assoc"/>
    <property type="match status" value="1"/>
</dbReference>